<dbReference type="AlphaFoldDB" id="F0W6Y2"/>
<sequence>MEMFAMHLACLKEDVDMEDIEELLAKKTIVDDKLLEMARTLEKHCLTRVKEGASKEAALCTKGGLLLFMEHFYTTATTPTDYQDAELLFLKQGLSVSVNNVLLLRLIRVKTSEEQNLSLYPNRDTFAKGPVHVLAGALLMQSAPCISLLPQLTITNNLKEHVTAASILLMKLLGGGCHVKAGIKQETHLCPPPLELQGSIAT</sequence>
<proteinExistence type="predicted"/>
<gene>
    <name evidence="1" type="primary">AlNc14C27G2618</name>
    <name evidence="1" type="ORF">ALNC14_030200</name>
</gene>
<dbReference type="HOGENOM" id="CLU_1356824_0_0_1"/>
<reference evidence="1" key="1">
    <citation type="journal article" date="2011" name="PLoS Biol.">
        <title>Gene gain and loss during evolution of obligate parasitism in the white rust pathogen of Arabidopsis thaliana.</title>
        <authorList>
            <person name="Kemen E."/>
            <person name="Gardiner A."/>
            <person name="Schultz-Larsen T."/>
            <person name="Kemen A.C."/>
            <person name="Balmuth A.L."/>
            <person name="Robert-Seilaniantz A."/>
            <person name="Bailey K."/>
            <person name="Holub E."/>
            <person name="Studholme D.J."/>
            <person name="Maclean D."/>
            <person name="Jones J.D."/>
        </authorList>
    </citation>
    <scope>NUCLEOTIDE SEQUENCE</scope>
</reference>
<evidence type="ECO:0000313" key="1">
    <source>
        <dbReference type="EMBL" id="CCA16877.1"/>
    </source>
</evidence>
<protein>
    <submittedName>
        <fullName evidence="1">AlNc14C27G2618 protein</fullName>
    </submittedName>
</protein>
<organism evidence="1">
    <name type="scientific">Albugo laibachii Nc14</name>
    <dbReference type="NCBI Taxonomy" id="890382"/>
    <lineage>
        <taxon>Eukaryota</taxon>
        <taxon>Sar</taxon>
        <taxon>Stramenopiles</taxon>
        <taxon>Oomycota</taxon>
        <taxon>Peronosporomycetes</taxon>
        <taxon>Albuginales</taxon>
        <taxon>Albuginaceae</taxon>
        <taxon>Albugo</taxon>
    </lineage>
</organism>
<name>F0W6Y2_9STRA</name>
<reference evidence="1" key="2">
    <citation type="submission" date="2011-02" db="EMBL/GenBank/DDBJ databases">
        <authorList>
            <person name="MacLean D."/>
        </authorList>
    </citation>
    <scope>NUCLEOTIDE SEQUENCE</scope>
</reference>
<accession>F0W6Y2</accession>
<dbReference type="EMBL" id="FR824072">
    <property type="protein sequence ID" value="CCA16877.1"/>
    <property type="molecule type" value="Genomic_DNA"/>
</dbReference>